<evidence type="ECO:0000313" key="4">
    <source>
        <dbReference type="Proteomes" id="UP000313359"/>
    </source>
</evidence>
<dbReference type="OrthoDB" id="2758598at2759"/>
<dbReference type="Proteomes" id="UP000313359">
    <property type="component" value="Unassembled WGS sequence"/>
</dbReference>
<gene>
    <name evidence="3" type="ORF">L227DRAFT_610512</name>
</gene>
<keyword evidence="2" id="KW-1133">Transmembrane helix</keyword>
<keyword evidence="2" id="KW-0812">Transmembrane</keyword>
<keyword evidence="2" id="KW-0472">Membrane</keyword>
<evidence type="ECO:0000256" key="1">
    <source>
        <dbReference type="SAM" id="MobiDB-lite"/>
    </source>
</evidence>
<organism evidence="3 4">
    <name type="scientific">Lentinus tigrinus ALCF2SS1-6</name>
    <dbReference type="NCBI Taxonomy" id="1328759"/>
    <lineage>
        <taxon>Eukaryota</taxon>
        <taxon>Fungi</taxon>
        <taxon>Dikarya</taxon>
        <taxon>Basidiomycota</taxon>
        <taxon>Agaricomycotina</taxon>
        <taxon>Agaricomycetes</taxon>
        <taxon>Polyporales</taxon>
        <taxon>Polyporaceae</taxon>
        <taxon>Lentinus</taxon>
    </lineage>
</organism>
<feature type="transmembrane region" description="Helical" evidence="2">
    <location>
        <begin position="248"/>
        <end position="269"/>
    </location>
</feature>
<keyword evidence="4" id="KW-1185">Reference proteome</keyword>
<evidence type="ECO:0000313" key="3">
    <source>
        <dbReference type="EMBL" id="RPD61511.1"/>
    </source>
</evidence>
<evidence type="ECO:0000256" key="2">
    <source>
        <dbReference type="SAM" id="Phobius"/>
    </source>
</evidence>
<feature type="region of interest" description="Disordered" evidence="1">
    <location>
        <begin position="1"/>
        <end position="34"/>
    </location>
</feature>
<dbReference type="EMBL" id="ML122262">
    <property type="protein sequence ID" value="RPD61511.1"/>
    <property type="molecule type" value="Genomic_DNA"/>
</dbReference>
<proteinExistence type="predicted"/>
<reference evidence="3" key="1">
    <citation type="journal article" date="2018" name="Genome Biol. Evol.">
        <title>Genomics and development of Lentinus tigrinus, a white-rot wood-decaying mushroom with dimorphic fruiting bodies.</title>
        <authorList>
            <person name="Wu B."/>
            <person name="Xu Z."/>
            <person name="Knudson A."/>
            <person name="Carlson A."/>
            <person name="Chen N."/>
            <person name="Kovaka S."/>
            <person name="LaButti K."/>
            <person name="Lipzen A."/>
            <person name="Pennachio C."/>
            <person name="Riley R."/>
            <person name="Schakwitz W."/>
            <person name="Umezawa K."/>
            <person name="Ohm R.A."/>
            <person name="Grigoriev I.V."/>
            <person name="Nagy L.G."/>
            <person name="Gibbons J."/>
            <person name="Hibbett D."/>
        </authorList>
    </citation>
    <scope>NUCLEOTIDE SEQUENCE [LARGE SCALE GENOMIC DNA]</scope>
    <source>
        <strain evidence="3">ALCF2SS1-6</strain>
    </source>
</reference>
<feature type="compositionally biased region" description="Polar residues" evidence="1">
    <location>
        <begin position="1"/>
        <end position="14"/>
    </location>
</feature>
<protein>
    <submittedName>
        <fullName evidence="3">Uncharacterized protein</fullName>
    </submittedName>
</protein>
<sequence length="647" mass="70128">MDSDTSPTTLSQSPIVPAALPVSETTRDFASSLTSDTTSAASATFSSPMASLPAISHPSPNPPAVGNSSLPAVVDTGSGALPSAYSHPAIVVATRARLTSTVTYSDLSGGYDAVKHEYISTTAAGYDDVASAHHRIVLEEDPDSIAALVLSPADDPLSPYAVEVAITHRKLRFLFRDALRWYLQKRRVDMDSAHLVVEVADIGEAQYLANLPPGLVPIYVVADGVTFEAPIAGHTPSQDVAAKRVMTVWIVVTLFVVGLAMQSEFSAVAGDVTTQLAAFVDSSVSSCRVIATFLHPYLITATTVAMLALLIRREFMLSLDRSQWPINVAARLELVNKDHRAGLRMSLHNLHDKLCKLYVGAANQEVDIPDETAMAVSPLGGATPARMDQDVKADPTVDLIGDMNAKHASAIDLFRCLEGLGRQVNALNIRYGKDLATPVGDRVRLRRAMPRFAKGFKEAAEKTETIREVAAEWMPYFITLTSKDALDQLIAIDHAMKISKKVFLARATPHCEHLARLFRARDELISDSGRLAFCLETAWLSSSSPTVPGYRVRRELEKFEAFLNKATAQAVEHQVIGNALEELSNFAASPTVITGLDGGEIDFARLKQAYVEFRQFMSLLDATIKLCTPLVDEMLVIIAAFPQDISD</sequence>
<accession>A0A5C2SCU9</accession>
<dbReference type="AlphaFoldDB" id="A0A5C2SCU9"/>
<name>A0A5C2SCU9_9APHY</name>
<feature type="transmembrane region" description="Helical" evidence="2">
    <location>
        <begin position="289"/>
        <end position="311"/>
    </location>
</feature>